<protein>
    <recommendedName>
        <fullName evidence="3">HMG domain-containing protein</fullName>
    </recommendedName>
</protein>
<dbReference type="PANTHER" id="PTHR34305:SF1">
    <property type="entry name" value="SWIM-TYPE DOMAIN-CONTAINING PROTEIN"/>
    <property type="match status" value="1"/>
</dbReference>
<gene>
    <name evidence="1" type="ORF">COCSUDRAFT_65787</name>
</gene>
<evidence type="ECO:0008006" key="3">
    <source>
        <dbReference type="Google" id="ProtNLM"/>
    </source>
</evidence>
<dbReference type="AlphaFoldDB" id="I0Z0L7"/>
<dbReference type="Proteomes" id="UP000007264">
    <property type="component" value="Unassembled WGS sequence"/>
</dbReference>
<proteinExistence type="predicted"/>
<reference evidence="1 2" key="1">
    <citation type="journal article" date="2012" name="Genome Biol.">
        <title>The genome of the polar eukaryotic microalga coccomyxa subellipsoidea reveals traits of cold adaptation.</title>
        <authorList>
            <person name="Blanc G."/>
            <person name="Agarkova I."/>
            <person name="Grimwood J."/>
            <person name="Kuo A."/>
            <person name="Brueggeman A."/>
            <person name="Dunigan D."/>
            <person name="Gurnon J."/>
            <person name="Ladunga I."/>
            <person name="Lindquist E."/>
            <person name="Lucas S."/>
            <person name="Pangilinan J."/>
            <person name="Proschold T."/>
            <person name="Salamov A."/>
            <person name="Schmutz J."/>
            <person name="Weeks D."/>
            <person name="Yamada T."/>
            <person name="Claverie J.M."/>
            <person name="Grigoriev I."/>
            <person name="Van Etten J."/>
            <person name="Lomsadze A."/>
            <person name="Borodovsky M."/>
        </authorList>
    </citation>
    <scope>NUCLEOTIDE SEQUENCE [LARGE SCALE GENOMIC DNA]</scope>
    <source>
        <strain evidence="1 2">C-169</strain>
    </source>
</reference>
<dbReference type="RefSeq" id="XP_005648730.1">
    <property type="nucleotide sequence ID" value="XM_005648673.1"/>
</dbReference>
<dbReference type="PANTHER" id="PTHR34305">
    <property type="entry name" value="EXPRESSED PROTEIN"/>
    <property type="match status" value="1"/>
</dbReference>
<keyword evidence="2" id="KW-1185">Reference proteome</keyword>
<accession>I0Z0L7</accession>
<organism evidence="1 2">
    <name type="scientific">Coccomyxa subellipsoidea (strain C-169)</name>
    <name type="common">Green microalga</name>
    <dbReference type="NCBI Taxonomy" id="574566"/>
    <lineage>
        <taxon>Eukaryota</taxon>
        <taxon>Viridiplantae</taxon>
        <taxon>Chlorophyta</taxon>
        <taxon>core chlorophytes</taxon>
        <taxon>Trebouxiophyceae</taxon>
        <taxon>Trebouxiophyceae incertae sedis</taxon>
        <taxon>Coccomyxaceae</taxon>
        <taxon>Coccomyxa</taxon>
        <taxon>Coccomyxa subellipsoidea</taxon>
    </lineage>
</organism>
<dbReference type="KEGG" id="csl:COCSUDRAFT_65787"/>
<sequence>MQQAQVPDSAAQQQAIMHDSRGHRFSIVRAGDCFGDWGVNLDTENGRFRLTCISQQQIPEESEDDEAVLTIITDDVLLERCTVFLLAAAVETSFAVMRCGTPQCSGKLTADGKEHAILRQSARHAFGYELLYDWAAKTSVGGAPWFTFWRDTLQRYAGVGVDILRRWMDLRSVFQSATLNFIELQFLDYDSGPGGFGCGHDSGVTADEITLGYHLEQAHLEAPYLAAQDSSLAAGSTFSNRIFVRNKKLRDVLHAFSSSRSGGGGINAEDYDWLTAEVEQMPADAPESALLPFLGAEEMGMRMFAFKAQQPLLHILSTSAPVCQLVKPSVFDVVGLITDGHLEAVSVEMLKPLAARCPHLYAFIKQYMGLAEMPPHATALLAVLLKVAKQAFVEAEPQTWQSVPTRQGGDQHRANANLRRASRMATTTTNPLTWTRAETFLRTGSWSGLGPTEWQHTTHGGSDVYRPLRAYAADGRSFGTVPTCTKHQRQTKKLVPGCQFFWCLECRKCNLFVVMGDAESPRTIFEALYTRFPSAPRRFCFDNGCNVHNYILNREPQHFKEMEVYIDETHWQGHKHCSVGYNTGEYKDFVNSPLAEEKNRFLGMARTQCAYMQQITFLRYLRYFLYRLNKLEAITTAGQCWWRRPSKGLNV</sequence>
<dbReference type="OrthoDB" id="6073341at2759"/>
<dbReference type="eggNOG" id="ENOG502SB5B">
    <property type="taxonomic scope" value="Eukaryota"/>
</dbReference>
<evidence type="ECO:0000313" key="1">
    <source>
        <dbReference type="EMBL" id="EIE24186.1"/>
    </source>
</evidence>
<dbReference type="GeneID" id="17042184"/>
<dbReference type="STRING" id="574566.I0Z0L7"/>
<dbReference type="EMBL" id="AGSI01000006">
    <property type="protein sequence ID" value="EIE24186.1"/>
    <property type="molecule type" value="Genomic_DNA"/>
</dbReference>
<comment type="caution">
    <text evidence="1">The sequence shown here is derived from an EMBL/GenBank/DDBJ whole genome shotgun (WGS) entry which is preliminary data.</text>
</comment>
<name>I0Z0L7_COCSC</name>
<evidence type="ECO:0000313" key="2">
    <source>
        <dbReference type="Proteomes" id="UP000007264"/>
    </source>
</evidence>